<reference evidence="1" key="1">
    <citation type="submission" date="2014-01" db="EMBL/GenBank/DDBJ databases">
        <authorList>
            <person name="Brown-Elliot B."/>
            <person name="Wallace R."/>
            <person name="Lenaerts A."/>
            <person name="Ordway D."/>
            <person name="DeGroote M.A."/>
            <person name="Parker T."/>
            <person name="Sizemore C."/>
            <person name="Tallon L.J."/>
            <person name="Sadzewicz L.K."/>
            <person name="Sengamalay N."/>
            <person name="Fraser C.M."/>
            <person name="Hine E."/>
            <person name="Shefchek K.A."/>
            <person name="Das S.P."/>
            <person name="Tettelin H."/>
        </authorList>
    </citation>
    <scope>NUCLEOTIDE SEQUENCE [LARGE SCALE GENOMIC DNA]</scope>
    <source>
        <strain evidence="1">4042</strain>
    </source>
</reference>
<accession>X8CF62</accession>
<dbReference type="EMBL" id="JAOB01000032">
    <property type="protein sequence ID" value="EUA54734.1"/>
    <property type="molecule type" value="Genomic_DNA"/>
</dbReference>
<proteinExistence type="predicted"/>
<dbReference type="AlphaFoldDB" id="X8CF62"/>
<gene>
    <name evidence="1" type="ORF">I553_1488</name>
</gene>
<organism evidence="1">
    <name type="scientific">Mycobacterium xenopi 4042</name>
    <dbReference type="NCBI Taxonomy" id="1299334"/>
    <lineage>
        <taxon>Bacteria</taxon>
        <taxon>Bacillati</taxon>
        <taxon>Actinomycetota</taxon>
        <taxon>Actinomycetes</taxon>
        <taxon>Mycobacteriales</taxon>
        <taxon>Mycobacteriaceae</taxon>
        <taxon>Mycobacterium</taxon>
    </lineage>
</organism>
<comment type="caution">
    <text evidence="1">The sequence shown here is derived from an EMBL/GenBank/DDBJ whole genome shotgun (WGS) entry which is preliminary data.</text>
</comment>
<name>X8CF62_MYCXE</name>
<evidence type="ECO:0000313" key="1">
    <source>
        <dbReference type="EMBL" id="EUA54734.1"/>
    </source>
</evidence>
<sequence length="54" mass="5655">MGAVVVVAAGFRAGRAHRVRSQSRHTGLPDWLPFVALFAVAAGRCCGWDASKSG</sequence>
<protein>
    <submittedName>
        <fullName evidence="1">Putative conserved alanine rich membrane protein</fullName>
    </submittedName>
</protein>